<keyword evidence="2" id="KW-1185">Reference proteome</keyword>
<dbReference type="HOGENOM" id="CLU_2117544_0_0_3"/>
<dbReference type="eggNOG" id="ENOG502ZW2B">
    <property type="taxonomic scope" value="Bacteria"/>
</dbReference>
<proteinExistence type="predicted"/>
<protein>
    <submittedName>
        <fullName evidence="1">Gll1433 protein</fullName>
    </submittedName>
</protein>
<reference evidence="1 2" key="1">
    <citation type="journal article" date="2003" name="DNA Res.">
        <title>Complete genome structure of Gloeobacter violaceus PCC 7421, a cyanobacterium that lacks thylakoids.</title>
        <authorList>
            <person name="Nakamura Y."/>
            <person name="Kaneko T."/>
            <person name="Sato S."/>
            <person name="Mimuro M."/>
            <person name="Miyashita H."/>
            <person name="Tsuchiya T."/>
            <person name="Sasamoto S."/>
            <person name="Watanabe A."/>
            <person name="Kawashima K."/>
            <person name="Kishida Y."/>
            <person name="Kiyokawa C."/>
            <person name="Kohara M."/>
            <person name="Matsumoto M."/>
            <person name="Matsuno A."/>
            <person name="Nakazaki N."/>
            <person name="Shimpo S."/>
            <person name="Takeuchi C."/>
            <person name="Yamada M."/>
            <person name="Tabata S."/>
        </authorList>
    </citation>
    <scope>NUCLEOTIDE SEQUENCE [LARGE SCALE GENOMIC DNA]</scope>
    <source>
        <strain evidence="2">ATCC 29082 / PCC 7421</strain>
    </source>
</reference>
<name>Q7NKP4_GLOVI</name>
<gene>
    <name evidence="1" type="ordered locus">gll1433</name>
</gene>
<dbReference type="InParanoid" id="Q7NKP4"/>
<reference evidence="1 2" key="2">
    <citation type="journal article" date="2003" name="DNA Res.">
        <title>Complete genome structure of Gloeobacter violaceus PCC 7421, a cyanobacterium that lacks thylakoids (supplement).</title>
        <authorList>
            <person name="Nakamura Y."/>
            <person name="Kaneko T."/>
            <person name="Sato S."/>
            <person name="Mimuro M."/>
            <person name="Miyashita H."/>
            <person name="Tsuchiya T."/>
            <person name="Sasamoto S."/>
            <person name="Watanabe A."/>
            <person name="Kawashima K."/>
            <person name="Kishida Y."/>
            <person name="Kiyokawa C."/>
            <person name="Kohara M."/>
            <person name="Matsumoto M."/>
            <person name="Matsuno A."/>
            <person name="Nakazaki N."/>
            <person name="Shimpo S."/>
            <person name="Takeuchi C."/>
            <person name="Yamada M."/>
            <person name="Tabata S."/>
        </authorList>
    </citation>
    <scope>NUCLEOTIDE SEQUENCE [LARGE SCALE GENOMIC DNA]</scope>
    <source>
        <strain evidence="2">ATCC 29082 / PCC 7421</strain>
    </source>
</reference>
<dbReference type="STRING" id="251221.gene:10758916"/>
<evidence type="ECO:0000313" key="1">
    <source>
        <dbReference type="EMBL" id="BAC89374.1"/>
    </source>
</evidence>
<evidence type="ECO:0000313" key="2">
    <source>
        <dbReference type="Proteomes" id="UP000000557"/>
    </source>
</evidence>
<dbReference type="RefSeq" id="WP_011141433.1">
    <property type="nucleotide sequence ID" value="NC_005125.1"/>
</dbReference>
<dbReference type="KEGG" id="gvi:gll1433"/>
<dbReference type="EMBL" id="BA000045">
    <property type="protein sequence ID" value="BAC89374.1"/>
    <property type="molecule type" value="Genomic_DNA"/>
</dbReference>
<dbReference type="OrthoDB" id="3700083at2"/>
<sequence>MDKQLEQRLHALELCLLRLAAPADEQAAYLEKLGVSPSADELALEFDDSLAGLPVLVEKRLLTPRQAELVYAVDRRLTQMSEQQTLWTEEALHHHQDWAQIRELAALSLREMAA</sequence>
<dbReference type="AlphaFoldDB" id="Q7NKP4"/>
<accession>Q7NKP4</accession>
<organism evidence="1 2">
    <name type="scientific">Gloeobacter violaceus (strain ATCC 29082 / PCC 7421)</name>
    <dbReference type="NCBI Taxonomy" id="251221"/>
    <lineage>
        <taxon>Bacteria</taxon>
        <taxon>Bacillati</taxon>
        <taxon>Cyanobacteriota</taxon>
        <taxon>Cyanophyceae</taxon>
        <taxon>Gloeobacterales</taxon>
        <taxon>Gloeobacteraceae</taxon>
        <taxon>Gloeobacter</taxon>
    </lineage>
</organism>
<dbReference type="EnsemblBacteria" id="BAC89374">
    <property type="protein sequence ID" value="BAC89374"/>
    <property type="gene ID" value="BAC89374"/>
</dbReference>
<dbReference type="Proteomes" id="UP000000557">
    <property type="component" value="Chromosome"/>
</dbReference>